<dbReference type="Proteomes" id="UP001187192">
    <property type="component" value="Unassembled WGS sequence"/>
</dbReference>
<sequence length="231" mass="27203">MTNQEEVKLLGFWVSPFVRRVEWALKLKGVEFEYIEEDVFNKSPLLLQLNPVHQKVPCLVYNDNKVISESFVILEFIDEIWKQNPLLPQDPHDRAKARFWAKFAEEKVFEGAWNALCSLGEEKERAVKLTIEAMEHIEGEMKRIDYFFGGESIGYLDIIMGWMAYWLPVFEEVGPIKILDPLRFPATIAWANRFLDHHVIKDNLPPRDKMIVYFHNRREVLSSISHGWLKI</sequence>
<dbReference type="AlphaFoldDB" id="A0AA88AJC6"/>
<dbReference type="GO" id="GO:0006749">
    <property type="term" value="P:glutathione metabolic process"/>
    <property type="evidence" value="ECO:0007669"/>
    <property type="project" value="InterPro"/>
</dbReference>
<dbReference type="FunFam" id="3.40.30.10:FF:000014">
    <property type="entry name" value="Tau class glutathione S-transferase"/>
    <property type="match status" value="1"/>
</dbReference>
<dbReference type="InterPro" id="IPR036249">
    <property type="entry name" value="Thioredoxin-like_sf"/>
</dbReference>
<dbReference type="Gene3D" id="1.20.1050.10">
    <property type="match status" value="1"/>
</dbReference>
<dbReference type="InterPro" id="IPR040079">
    <property type="entry name" value="Glutathione_S-Trfase"/>
</dbReference>
<dbReference type="GO" id="GO:0004364">
    <property type="term" value="F:glutathione transferase activity"/>
    <property type="evidence" value="ECO:0007669"/>
    <property type="project" value="UniProtKB-UniRule"/>
</dbReference>
<comment type="function">
    <text evidence="3">Is involved in the conjugation of reduced glutathione to a wide number of exogenous and endogenous hydrophobic electrophiles.</text>
</comment>
<dbReference type="InterPro" id="IPR010987">
    <property type="entry name" value="Glutathione-S-Trfase_C-like"/>
</dbReference>
<keyword evidence="1 3" id="KW-0808">Transferase</keyword>
<dbReference type="SUPFAM" id="SSF52833">
    <property type="entry name" value="Thioredoxin-like"/>
    <property type="match status" value="1"/>
</dbReference>
<dbReference type="SFLD" id="SFLDG01152">
    <property type="entry name" value="Main.3:_Omega-_and_Tau-like"/>
    <property type="match status" value="1"/>
</dbReference>
<dbReference type="SFLD" id="SFLDS00019">
    <property type="entry name" value="Glutathione_Transferase_(cytos"/>
    <property type="match status" value="1"/>
</dbReference>
<comment type="catalytic activity">
    <reaction evidence="2 3">
        <text>RX + glutathione = an S-substituted glutathione + a halide anion + H(+)</text>
        <dbReference type="Rhea" id="RHEA:16437"/>
        <dbReference type="ChEBI" id="CHEBI:15378"/>
        <dbReference type="ChEBI" id="CHEBI:16042"/>
        <dbReference type="ChEBI" id="CHEBI:17792"/>
        <dbReference type="ChEBI" id="CHEBI:57925"/>
        <dbReference type="ChEBI" id="CHEBI:90779"/>
        <dbReference type="EC" id="2.5.1.18"/>
    </reaction>
</comment>
<dbReference type="SFLD" id="SFLDG00358">
    <property type="entry name" value="Main_(cytGST)"/>
    <property type="match status" value="1"/>
</dbReference>
<protein>
    <recommendedName>
        <fullName evidence="3">Glutathione S-transferase</fullName>
        <ecNumber evidence="3">2.5.1.18</ecNumber>
    </recommendedName>
</protein>
<evidence type="ECO:0000259" key="5">
    <source>
        <dbReference type="PROSITE" id="PS50405"/>
    </source>
</evidence>
<evidence type="ECO:0000313" key="6">
    <source>
        <dbReference type="EMBL" id="GMN53405.1"/>
    </source>
</evidence>
<dbReference type="CDD" id="cd03185">
    <property type="entry name" value="GST_C_Tau"/>
    <property type="match status" value="1"/>
</dbReference>
<dbReference type="PANTHER" id="PTHR11260">
    <property type="entry name" value="GLUTATHIONE S-TRANSFERASE, GST, SUPERFAMILY, GST DOMAIN CONTAINING"/>
    <property type="match status" value="1"/>
</dbReference>
<evidence type="ECO:0000256" key="2">
    <source>
        <dbReference type="ARBA" id="ARBA00047960"/>
    </source>
</evidence>
<dbReference type="SUPFAM" id="SSF47616">
    <property type="entry name" value="GST C-terminal domain-like"/>
    <property type="match status" value="1"/>
</dbReference>
<evidence type="ECO:0000256" key="1">
    <source>
        <dbReference type="ARBA" id="ARBA00022679"/>
    </source>
</evidence>
<keyword evidence="3" id="KW-0963">Cytoplasm</keyword>
<evidence type="ECO:0000313" key="7">
    <source>
        <dbReference type="Proteomes" id="UP001187192"/>
    </source>
</evidence>
<evidence type="ECO:0000259" key="4">
    <source>
        <dbReference type="PROSITE" id="PS50404"/>
    </source>
</evidence>
<dbReference type="EMBL" id="BTGU01000046">
    <property type="protein sequence ID" value="GMN53405.1"/>
    <property type="molecule type" value="Genomic_DNA"/>
</dbReference>
<dbReference type="InterPro" id="IPR004045">
    <property type="entry name" value="Glutathione_S-Trfase_N"/>
</dbReference>
<dbReference type="PROSITE" id="PS50404">
    <property type="entry name" value="GST_NTER"/>
    <property type="match status" value="1"/>
</dbReference>
<dbReference type="GO" id="GO:0005829">
    <property type="term" value="C:cytosol"/>
    <property type="evidence" value="ECO:0007669"/>
    <property type="project" value="UniProtKB-SubCell"/>
</dbReference>
<feature type="domain" description="GST N-terminal" evidence="4">
    <location>
        <begin position="5"/>
        <end position="85"/>
    </location>
</feature>
<evidence type="ECO:0000256" key="3">
    <source>
        <dbReference type="RuleBase" id="RU369102"/>
    </source>
</evidence>
<dbReference type="Gene3D" id="3.40.30.10">
    <property type="entry name" value="Glutaredoxin"/>
    <property type="match status" value="1"/>
</dbReference>
<comment type="similarity">
    <text evidence="3">Belongs to the GST superfamily.</text>
</comment>
<name>A0AA88AJC6_FICCA</name>
<dbReference type="InterPro" id="IPR036282">
    <property type="entry name" value="Glutathione-S-Trfase_C_sf"/>
</dbReference>
<dbReference type="FunFam" id="1.20.1050.10:FF:000012">
    <property type="entry name" value="Tau class glutathione S-transferase"/>
    <property type="match status" value="1"/>
</dbReference>
<gene>
    <name evidence="6" type="ORF">TIFTF001_022551</name>
</gene>
<comment type="subcellular location">
    <subcellularLocation>
        <location evidence="3">Cytoplasm</location>
        <location evidence="3">Cytosol</location>
    </subcellularLocation>
</comment>
<dbReference type="InterPro" id="IPR045074">
    <property type="entry name" value="GST_C_Tau"/>
</dbReference>
<organism evidence="6 7">
    <name type="scientific">Ficus carica</name>
    <name type="common">Common fig</name>
    <dbReference type="NCBI Taxonomy" id="3494"/>
    <lineage>
        <taxon>Eukaryota</taxon>
        <taxon>Viridiplantae</taxon>
        <taxon>Streptophyta</taxon>
        <taxon>Embryophyta</taxon>
        <taxon>Tracheophyta</taxon>
        <taxon>Spermatophyta</taxon>
        <taxon>Magnoliopsida</taxon>
        <taxon>eudicotyledons</taxon>
        <taxon>Gunneridae</taxon>
        <taxon>Pentapetalae</taxon>
        <taxon>rosids</taxon>
        <taxon>fabids</taxon>
        <taxon>Rosales</taxon>
        <taxon>Moraceae</taxon>
        <taxon>Ficeae</taxon>
        <taxon>Ficus</taxon>
    </lineage>
</organism>
<dbReference type="Pfam" id="PF02798">
    <property type="entry name" value="GST_N"/>
    <property type="match status" value="1"/>
</dbReference>
<dbReference type="InterPro" id="IPR045073">
    <property type="entry name" value="Omega/Tau-like"/>
</dbReference>
<reference evidence="6" key="1">
    <citation type="submission" date="2023-07" db="EMBL/GenBank/DDBJ databases">
        <title>draft genome sequence of fig (Ficus carica).</title>
        <authorList>
            <person name="Takahashi T."/>
            <person name="Nishimura K."/>
        </authorList>
    </citation>
    <scope>NUCLEOTIDE SEQUENCE</scope>
</reference>
<comment type="caution">
    <text evidence="6">The sequence shown here is derived from an EMBL/GenBank/DDBJ whole genome shotgun (WGS) entry which is preliminary data.</text>
</comment>
<dbReference type="PANTHER" id="PTHR11260:SF474">
    <property type="entry name" value="GLUTATHIONE TRANSFERASE"/>
    <property type="match status" value="1"/>
</dbReference>
<accession>A0AA88AJC6</accession>
<dbReference type="PROSITE" id="PS50405">
    <property type="entry name" value="GST_CTER"/>
    <property type="match status" value="1"/>
</dbReference>
<keyword evidence="7" id="KW-1185">Reference proteome</keyword>
<proteinExistence type="inferred from homology"/>
<feature type="domain" description="GST C-terminal" evidence="5">
    <location>
        <begin position="90"/>
        <end position="220"/>
    </location>
</feature>
<dbReference type="CDD" id="cd03058">
    <property type="entry name" value="GST_N_Tau"/>
    <property type="match status" value="1"/>
</dbReference>
<dbReference type="EC" id="2.5.1.18" evidence="3"/>